<dbReference type="GO" id="GO:0046813">
    <property type="term" value="P:receptor-mediated virion attachment to host cell"/>
    <property type="evidence" value="ECO:0007669"/>
    <property type="project" value="TreeGrafter"/>
</dbReference>
<feature type="region of interest" description="Disordered" evidence="4">
    <location>
        <begin position="258"/>
        <end position="279"/>
    </location>
</feature>
<dbReference type="PANTHER" id="PTHR44858:SF1">
    <property type="entry name" value="UDP-N-ACETYLGLUCOSAMINE--PEPTIDE N-ACETYLGLUCOSAMINYLTRANSFERASE SPINDLY-RELATED"/>
    <property type="match status" value="1"/>
</dbReference>
<gene>
    <name evidence="5" type="ORF">Oscil6304_2683</name>
</gene>
<dbReference type="eggNOG" id="COG0265">
    <property type="taxonomic scope" value="Bacteria"/>
</dbReference>
<dbReference type="AlphaFoldDB" id="K9TIT5"/>
<proteinExistence type="predicted"/>
<dbReference type="SMART" id="SM00028">
    <property type="entry name" value="TPR"/>
    <property type="match status" value="5"/>
</dbReference>
<feature type="compositionally biased region" description="Low complexity" evidence="4">
    <location>
        <begin position="473"/>
        <end position="482"/>
    </location>
</feature>
<dbReference type="EMBL" id="CP003607">
    <property type="protein sequence ID" value="AFY82293.1"/>
    <property type="molecule type" value="Genomic_DNA"/>
</dbReference>
<evidence type="ECO:0000313" key="6">
    <source>
        <dbReference type="Proteomes" id="UP000010367"/>
    </source>
</evidence>
<dbReference type="PATRIC" id="fig|56110.3.peg.3200"/>
<dbReference type="Gene3D" id="1.25.40.10">
    <property type="entry name" value="Tetratricopeptide repeat domain"/>
    <property type="match status" value="1"/>
</dbReference>
<dbReference type="OrthoDB" id="467315at2"/>
<dbReference type="InterPro" id="IPR009003">
    <property type="entry name" value="Peptidase_S1_PA"/>
</dbReference>
<keyword evidence="1" id="KW-0677">Repeat</keyword>
<dbReference type="HOGENOM" id="CLU_005774_1_0_3"/>
<dbReference type="GO" id="GO:0009279">
    <property type="term" value="C:cell outer membrane"/>
    <property type="evidence" value="ECO:0007669"/>
    <property type="project" value="TreeGrafter"/>
</dbReference>
<feature type="repeat" description="TPR" evidence="3">
    <location>
        <begin position="316"/>
        <end position="349"/>
    </location>
</feature>
<keyword evidence="2 3" id="KW-0802">TPR repeat</keyword>
<dbReference type="Gene3D" id="2.40.10.10">
    <property type="entry name" value="Trypsin-like serine proteases"/>
    <property type="match status" value="2"/>
</dbReference>
<dbReference type="PROSITE" id="PS50005">
    <property type="entry name" value="TPR"/>
    <property type="match status" value="4"/>
</dbReference>
<dbReference type="SUPFAM" id="SSF48452">
    <property type="entry name" value="TPR-like"/>
    <property type="match status" value="1"/>
</dbReference>
<dbReference type="Proteomes" id="UP000010367">
    <property type="component" value="Chromosome"/>
</dbReference>
<evidence type="ECO:0000256" key="3">
    <source>
        <dbReference type="PROSITE-ProRule" id="PRU00339"/>
    </source>
</evidence>
<name>K9TIT5_9CYAN</name>
<feature type="region of interest" description="Disordered" evidence="4">
    <location>
        <begin position="472"/>
        <end position="496"/>
    </location>
</feature>
<feature type="compositionally biased region" description="Low complexity" evidence="4">
    <location>
        <begin position="262"/>
        <end position="272"/>
    </location>
</feature>
<dbReference type="InterPro" id="IPR050498">
    <property type="entry name" value="Ycf3"/>
</dbReference>
<feature type="region of interest" description="Disordered" evidence="4">
    <location>
        <begin position="543"/>
        <end position="569"/>
    </location>
</feature>
<dbReference type="eggNOG" id="COG0457">
    <property type="taxonomic scope" value="Bacteria"/>
</dbReference>
<evidence type="ECO:0000256" key="4">
    <source>
        <dbReference type="SAM" id="MobiDB-lite"/>
    </source>
</evidence>
<dbReference type="InterPro" id="IPR019734">
    <property type="entry name" value="TPR_rpt"/>
</dbReference>
<dbReference type="Pfam" id="PF13365">
    <property type="entry name" value="Trypsin_2"/>
    <property type="match status" value="1"/>
</dbReference>
<reference evidence="5 6" key="1">
    <citation type="submission" date="2012-06" db="EMBL/GenBank/DDBJ databases">
        <title>Finished chromosome of genome of Oscillatoria acuminata PCC 6304.</title>
        <authorList>
            <consortium name="US DOE Joint Genome Institute"/>
            <person name="Gugger M."/>
            <person name="Coursin T."/>
            <person name="Rippka R."/>
            <person name="Tandeau De Marsac N."/>
            <person name="Huntemann M."/>
            <person name="Wei C.-L."/>
            <person name="Han J."/>
            <person name="Detter J.C."/>
            <person name="Han C."/>
            <person name="Tapia R."/>
            <person name="Davenport K."/>
            <person name="Daligault H."/>
            <person name="Erkkila T."/>
            <person name="Gu W."/>
            <person name="Munk A.C.C."/>
            <person name="Teshima H."/>
            <person name="Xu Y."/>
            <person name="Chain P."/>
            <person name="Chen A."/>
            <person name="Krypides N."/>
            <person name="Mavromatis K."/>
            <person name="Markowitz V."/>
            <person name="Szeto E."/>
            <person name="Ivanova N."/>
            <person name="Mikhailova N."/>
            <person name="Ovchinnikova G."/>
            <person name="Pagani I."/>
            <person name="Pati A."/>
            <person name="Goodwin L."/>
            <person name="Peters L."/>
            <person name="Pitluck S."/>
            <person name="Woyke T."/>
            <person name="Kerfeld C."/>
        </authorList>
    </citation>
    <scope>NUCLEOTIDE SEQUENCE [LARGE SCALE GENOMIC DNA]</scope>
    <source>
        <strain evidence="5 6">PCC 6304</strain>
    </source>
</reference>
<feature type="repeat" description="TPR" evidence="3">
    <location>
        <begin position="350"/>
        <end position="383"/>
    </location>
</feature>
<dbReference type="STRING" id="56110.Oscil6304_2683"/>
<dbReference type="SUPFAM" id="SSF50494">
    <property type="entry name" value="Trypsin-like serine proteases"/>
    <property type="match status" value="1"/>
</dbReference>
<dbReference type="PANTHER" id="PTHR44858">
    <property type="entry name" value="TETRATRICOPEPTIDE REPEAT PROTEIN 6"/>
    <property type="match status" value="1"/>
</dbReference>
<keyword evidence="6" id="KW-1185">Reference proteome</keyword>
<dbReference type="KEGG" id="oac:Oscil6304_2683"/>
<dbReference type="InterPro" id="IPR043504">
    <property type="entry name" value="Peptidase_S1_PA_chymotrypsin"/>
</dbReference>
<evidence type="ECO:0000256" key="1">
    <source>
        <dbReference type="ARBA" id="ARBA00022737"/>
    </source>
</evidence>
<protein>
    <submittedName>
        <fullName evidence="5">TPR repeat-containing protein</fullName>
    </submittedName>
</protein>
<feature type="repeat" description="TPR" evidence="3">
    <location>
        <begin position="384"/>
        <end position="417"/>
    </location>
</feature>
<dbReference type="Pfam" id="PF13414">
    <property type="entry name" value="TPR_11"/>
    <property type="match status" value="2"/>
</dbReference>
<accession>K9TIT5</accession>
<evidence type="ECO:0000256" key="2">
    <source>
        <dbReference type="ARBA" id="ARBA00022803"/>
    </source>
</evidence>
<dbReference type="InterPro" id="IPR011990">
    <property type="entry name" value="TPR-like_helical_dom_sf"/>
</dbReference>
<dbReference type="InParanoid" id="K9TIT5"/>
<feature type="compositionally biased region" description="Low complexity" evidence="4">
    <location>
        <begin position="548"/>
        <end position="569"/>
    </location>
</feature>
<evidence type="ECO:0000313" key="5">
    <source>
        <dbReference type="EMBL" id="AFY82293.1"/>
    </source>
</evidence>
<organism evidence="5 6">
    <name type="scientific">Oscillatoria acuminata PCC 6304</name>
    <dbReference type="NCBI Taxonomy" id="56110"/>
    <lineage>
        <taxon>Bacteria</taxon>
        <taxon>Bacillati</taxon>
        <taxon>Cyanobacteriota</taxon>
        <taxon>Cyanophyceae</taxon>
        <taxon>Oscillatoriophycideae</taxon>
        <taxon>Oscillatoriales</taxon>
        <taxon>Oscillatoriaceae</taxon>
        <taxon>Oscillatoria</taxon>
    </lineage>
</organism>
<sequence length="569" mass="61885">MNWNRSGWDSLQCILMGTATVAAISVIVPAGVQAKSATEIFQIAQQTSVQINADLGGALGGSGVIIDKKGTVYTVLTAHHVACLLNCRPNINYTVRTADGRDYPVTQVRSLQKNPTDPDLAVVTFESSTSYPVATLGDSRSIGPGSPIYVFGYPAFDGDRVGTQRDPEFSSGMVTSRPTNRPQGYNLRYDAVTKGGMSGGPVFDSEGRVIGIHGQGDIEGQLESATGGSVSIKTGFNAAIPIETFVAIGSQVGVSSSNLQVDDTPTQDQPTDLNNPRTARDYNLRGLMRLEEGDVSRAMADFTQALELHPDRDEAHHAYFNRGNARIRTRDYPGAIADWSEAITRNPNDSRPYYNRGLAHYLVGDRQGAIADTTEAIQRDPGNEKAYLVRGDAKASLGDEMGALADYDRAIEINPNYPIAYNNRATIRVNHRDRPGALEDLRRAAPLFQAEGKMRQYHTVMDNIRLLEHALSQQQTQQRTQPSPNPPTPTGDPNLAKLQEWGLNPVTCGDRVVSILMEGQEYCTQPSDWLSIGQYRYLPAEDRLEPISGPSNLDNPNPNPNPSVDDGGL</sequence>
<feature type="repeat" description="TPR" evidence="3">
    <location>
        <begin position="279"/>
        <end position="312"/>
    </location>
</feature>